<proteinExistence type="predicted"/>
<feature type="compositionally biased region" description="Polar residues" evidence="1">
    <location>
        <begin position="1"/>
        <end position="20"/>
    </location>
</feature>
<feature type="region of interest" description="Disordered" evidence="1">
    <location>
        <begin position="46"/>
        <end position="68"/>
    </location>
</feature>
<dbReference type="AlphaFoldDB" id="A0AAE1VG85"/>
<evidence type="ECO:0000313" key="2">
    <source>
        <dbReference type="EMBL" id="KAK4367822.1"/>
    </source>
</evidence>
<evidence type="ECO:0000256" key="1">
    <source>
        <dbReference type="SAM" id="MobiDB-lite"/>
    </source>
</evidence>
<reference evidence="2" key="1">
    <citation type="submission" date="2023-12" db="EMBL/GenBank/DDBJ databases">
        <title>Genome assembly of Anisodus tanguticus.</title>
        <authorList>
            <person name="Wang Y.-J."/>
        </authorList>
    </citation>
    <scope>NUCLEOTIDE SEQUENCE</scope>
    <source>
        <strain evidence="2">KB-2021</strain>
        <tissue evidence="2">Leaf</tissue>
    </source>
</reference>
<comment type="caution">
    <text evidence="2">The sequence shown here is derived from an EMBL/GenBank/DDBJ whole genome shotgun (WGS) entry which is preliminary data.</text>
</comment>
<name>A0AAE1VG85_9SOLA</name>
<protein>
    <submittedName>
        <fullName evidence="2">Uncharacterized protein</fullName>
    </submittedName>
</protein>
<dbReference type="EMBL" id="JAVYJV010000006">
    <property type="protein sequence ID" value="KAK4367822.1"/>
    <property type="molecule type" value="Genomic_DNA"/>
</dbReference>
<sequence>MGTKSTSSQPVAPGYTSGSRGASWGGIFRVEMVDFSGDGIKKDYTAEDIKHADQSVDSSKSQKDKFNR</sequence>
<gene>
    <name evidence="2" type="ORF">RND71_011614</name>
</gene>
<dbReference type="Proteomes" id="UP001291623">
    <property type="component" value="Unassembled WGS sequence"/>
</dbReference>
<organism evidence="2 3">
    <name type="scientific">Anisodus tanguticus</name>
    <dbReference type="NCBI Taxonomy" id="243964"/>
    <lineage>
        <taxon>Eukaryota</taxon>
        <taxon>Viridiplantae</taxon>
        <taxon>Streptophyta</taxon>
        <taxon>Embryophyta</taxon>
        <taxon>Tracheophyta</taxon>
        <taxon>Spermatophyta</taxon>
        <taxon>Magnoliopsida</taxon>
        <taxon>eudicotyledons</taxon>
        <taxon>Gunneridae</taxon>
        <taxon>Pentapetalae</taxon>
        <taxon>asterids</taxon>
        <taxon>lamiids</taxon>
        <taxon>Solanales</taxon>
        <taxon>Solanaceae</taxon>
        <taxon>Solanoideae</taxon>
        <taxon>Hyoscyameae</taxon>
        <taxon>Anisodus</taxon>
    </lineage>
</organism>
<accession>A0AAE1VG85</accession>
<keyword evidence="3" id="KW-1185">Reference proteome</keyword>
<evidence type="ECO:0000313" key="3">
    <source>
        <dbReference type="Proteomes" id="UP001291623"/>
    </source>
</evidence>
<feature type="region of interest" description="Disordered" evidence="1">
    <location>
        <begin position="1"/>
        <end position="23"/>
    </location>
</feature>